<keyword evidence="2" id="KW-1185">Reference proteome</keyword>
<reference evidence="1 2" key="1">
    <citation type="submission" date="2020-07" db="EMBL/GenBank/DDBJ databases">
        <title>Description of Limosilactobacillus balticus sp. nov., Limosilactobacillus agrestis sp. nov., Limosilactobacillus albertensis sp. nov., Limosilactobacillus rudii sp. nov., Limosilactobacillus fastidiosus sp. nov., five novel Limosilactobacillus species isolated from the vertebrate gastrointestinal tract, and proposal of 6 subspecies of Limosilactobacillus reuteri adapted to the gastrointestinal tract of specific vertebrate hosts.</title>
        <authorList>
            <person name="Li F."/>
            <person name="Cheng C."/>
            <person name="Zheng J."/>
            <person name="Quevedo R.M."/>
            <person name="Li J."/>
            <person name="Roos S."/>
            <person name="Gaenzle M.G."/>
            <person name="Walter J."/>
        </authorList>
    </citation>
    <scope>NUCLEOTIDE SEQUENCE [LARGE SCALE GENOMIC DNA]</scope>
    <source>
        <strain evidence="1 2">STM2_1</strain>
    </source>
</reference>
<protein>
    <submittedName>
        <fullName evidence="1">Uncharacterized protein</fullName>
    </submittedName>
</protein>
<name>A0A7W3UK76_9LACO</name>
<proteinExistence type="predicted"/>
<dbReference type="AlphaFoldDB" id="A0A7W3UK76"/>
<organism evidence="1 2">
    <name type="scientific">Limosilactobacillus rudii</name>
    <dbReference type="NCBI Taxonomy" id="2759755"/>
    <lineage>
        <taxon>Bacteria</taxon>
        <taxon>Bacillati</taxon>
        <taxon>Bacillota</taxon>
        <taxon>Bacilli</taxon>
        <taxon>Lactobacillales</taxon>
        <taxon>Lactobacillaceae</taxon>
        <taxon>Limosilactobacillus</taxon>
    </lineage>
</organism>
<evidence type="ECO:0000313" key="1">
    <source>
        <dbReference type="EMBL" id="MBB1097138.1"/>
    </source>
</evidence>
<gene>
    <name evidence="1" type="ORF">H5S09_04165</name>
</gene>
<dbReference type="EMBL" id="JACIVA010000042">
    <property type="protein sequence ID" value="MBB1097138.1"/>
    <property type="molecule type" value="Genomic_DNA"/>
</dbReference>
<sequence length="53" mass="6399">MAHNKPYSDPRWRGTFDELKNGLKKRKRKLTPKEEKENNDFLAEIEKIIKDKN</sequence>
<comment type="caution">
    <text evidence="1">The sequence shown here is derived from an EMBL/GenBank/DDBJ whole genome shotgun (WGS) entry which is preliminary data.</text>
</comment>
<dbReference type="RefSeq" id="WP_182595883.1">
    <property type="nucleotide sequence ID" value="NZ_JACIVA010000042.1"/>
</dbReference>
<dbReference type="Proteomes" id="UP000517106">
    <property type="component" value="Unassembled WGS sequence"/>
</dbReference>
<accession>A0A7W3UK76</accession>
<evidence type="ECO:0000313" key="2">
    <source>
        <dbReference type="Proteomes" id="UP000517106"/>
    </source>
</evidence>